<reference evidence="1" key="2">
    <citation type="submission" date="2017-06" db="EMBL/GenBank/DDBJ databases">
        <title>WGS assembly of Brachypodium distachyon.</title>
        <authorList>
            <consortium name="The International Brachypodium Initiative"/>
            <person name="Lucas S."/>
            <person name="Harmon-Smith M."/>
            <person name="Lail K."/>
            <person name="Tice H."/>
            <person name="Grimwood J."/>
            <person name="Bruce D."/>
            <person name="Barry K."/>
            <person name="Shu S."/>
            <person name="Lindquist E."/>
            <person name="Wang M."/>
            <person name="Pitluck S."/>
            <person name="Vogel J.P."/>
            <person name="Garvin D.F."/>
            <person name="Mockler T.C."/>
            <person name="Schmutz J."/>
            <person name="Rokhsar D."/>
            <person name="Bevan M.W."/>
        </authorList>
    </citation>
    <scope>NUCLEOTIDE SEQUENCE</scope>
    <source>
        <strain evidence="1">Bd21</strain>
    </source>
</reference>
<evidence type="ECO:0000313" key="1">
    <source>
        <dbReference type="EMBL" id="PNT66103.1"/>
    </source>
</evidence>
<sequence>MVHRKLLKEVGPESPISLLIAAFELQINMLCQFVACDLVLVGGFLYHNSLACFSNLTSVQPLGSFLTVFQD</sequence>
<accession>A0A2K2CVP8</accession>
<organism evidence="1">
    <name type="scientific">Brachypodium distachyon</name>
    <name type="common">Purple false brome</name>
    <name type="synonym">Trachynia distachya</name>
    <dbReference type="NCBI Taxonomy" id="15368"/>
    <lineage>
        <taxon>Eukaryota</taxon>
        <taxon>Viridiplantae</taxon>
        <taxon>Streptophyta</taxon>
        <taxon>Embryophyta</taxon>
        <taxon>Tracheophyta</taxon>
        <taxon>Spermatophyta</taxon>
        <taxon>Magnoliopsida</taxon>
        <taxon>Liliopsida</taxon>
        <taxon>Poales</taxon>
        <taxon>Poaceae</taxon>
        <taxon>BOP clade</taxon>
        <taxon>Pooideae</taxon>
        <taxon>Stipodae</taxon>
        <taxon>Brachypodieae</taxon>
        <taxon>Brachypodium</taxon>
    </lineage>
</organism>
<dbReference type="EMBL" id="CM000882">
    <property type="protein sequence ID" value="PNT66103.1"/>
    <property type="molecule type" value="Genomic_DNA"/>
</dbReference>
<dbReference type="AlphaFoldDB" id="A0A2K2CVP8"/>
<dbReference type="EnsemblPlants" id="PNT66103">
    <property type="protein sequence ID" value="PNT66103"/>
    <property type="gene ID" value="BRADI_3g07196v3"/>
</dbReference>
<evidence type="ECO:0000313" key="3">
    <source>
        <dbReference type="Proteomes" id="UP000008810"/>
    </source>
</evidence>
<reference evidence="2" key="3">
    <citation type="submission" date="2018-08" db="UniProtKB">
        <authorList>
            <consortium name="EnsemblPlants"/>
        </authorList>
    </citation>
    <scope>IDENTIFICATION</scope>
    <source>
        <strain evidence="2">cv. Bd21</strain>
    </source>
</reference>
<evidence type="ECO:0000313" key="2">
    <source>
        <dbReference type="EnsemblPlants" id="PNT66103"/>
    </source>
</evidence>
<keyword evidence="3" id="KW-1185">Reference proteome</keyword>
<protein>
    <submittedName>
        <fullName evidence="1 2">Uncharacterized protein</fullName>
    </submittedName>
</protein>
<proteinExistence type="predicted"/>
<dbReference type="Gramene" id="PNT66103">
    <property type="protein sequence ID" value="PNT66103"/>
    <property type="gene ID" value="BRADI_3g07196v3"/>
</dbReference>
<dbReference type="Proteomes" id="UP000008810">
    <property type="component" value="Chromosome 3"/>
</dbReference>
<gene>
    <name evidence="1" type="ORF">BRADI_3g07196v3</name>
</gene>
<reference evidence="1 2" key="1">
    <citation type="journal article" date="2010" name="Nature">
        <title>Genome sequencing and analysis of the model grass Brachypodium distachyon.</title>
        <authorList>
            <consortium name="International Brachypodium Initiative"/>
        </authorList>
    </citation>
    <scope>NUCLEOTIDE SEQUENCE [LARGE SCALE GENOMIC DNA]</scope>
    <source>
        <strain evidence="1 2">Bd21</strain>
    </source>
</reference>
<dbReference type="InParanoid" id="A0A2K2CVP8"/>
<name>A0A2K2CVP8_BRADI</name>